<dbReference type="InterPro" id="IPR029068">
    <property type="entry name" value="Glyas_Bleomycin-R_OHBP_Dase"/>
</dbReference>
<dbReference type="InterPro" id="IPR028973">
    <property type="entry name" value="PhnB-like"/>
</dbReference>
<dbReference type="PANTHER" id="PTHR33990">
    <property type="entry name" value="PROTEIN YJDN-RELATED"/>
    <property type="match status" value="1"/>
</dbReference>
<comment type="caution">
    <text evidence="2">The sequence shown here is derived from an EMBL/GenBank/DDBJ whole genome shotgun (WGS) entry which is preliminary data.</text>
</comment>
<reference evidence="2 3" key="1">
    <citation type="journal article" date="2016" name="Nat. Commun.">
        <title>Thousands of microbial genomes shed light on interconnected biogeochemical processes in an aquifer system.</title>
        <authorList>
            <person name="Anantharaman K."/>
            <person name="Brown C.T."/>
            <person name="Hug L.A."/>
            <person name="Sharon I."/>
            <person name="Castelle C.J."/>
            <person name="Probst A.J."/>
            <person name="Thomas B.C."/>
            <person name="Singh A."/>
            <person name="Wilkins M.J."/>
            <person name="Karaoz U."/>
            <person name="Brodie E.L."/>
            <person name="Williams K.H."/>
            <person name="Hubbard S.S."/>
            <person name="Banfield J.F."/>
        </authorList>
    </citation>
    <scope>NUCLEOTIDE SEQUENCE [LARGE SCALE GENOMIC DNA]</scope>
</reference>
<dbReference type="CDD" id="cd06588">
    <property type="entry name" value="PhnB_like"/>
    <property type="match status" value="1"/>
</dbReference>
<dbReference type="AlphaFoldDB" id="A0A1F7J209"/>
<accession>A0A1F7J209</accession>
<gene>
    <name evidence="2" type="ORF">A3B50_04295</name>
</gene>
<feature type="domain" description="PhnB-like" evidence="1">
    <location>
        <begin position="4"/>
        <end position="137"/>
    </location>
</feature>
<proteinExistence type="predicted"/>
<sequence length="145" mass="16303">MARVSTYLNFPRNTEEAFNFYKSVFGGEFDGGINRMGEVPPQEGQPPMKEEDKNLVMHVALPILGGHVLMGTDAPESMGFKVTHGNNIYINLEPDTRAETEKLFKALSEGGKVEMKLQEMFWGDYFGSCTDKFGVQWMFNCSSKT</sequence>
<evidence type="ECO:0000313" key="3">
    <source>
        <dbReference type="Proteomes" id="UP000178558"/>
    </source>
</evidence>
<dbReference type="EMBL" id="MGAQ01000029">
    <property type="protein sequence ID" value="OGK49643.1"/>
    <property type="molecule type" value="Genomic_DNA"/>
</dbReference>
<protein>
    <submittedName>
        <fullName evidence="2">Glyoxalase</fullName>
    </submittedName>
</protein>
<dbReference type="Gene3D" id="3.10.180.10">
    <property type="entry name" value="2,3-Dihydroxybiphenyl 1,2-Dioxygenase, domain 1"/>
    <property type="match status" value="1"/>
</dbReference>
<dbReference type="PANTHER" id="PTHR33990:SF1">
    <property type="entry name" value="PROTEIN YJDN"/>
    <property type="match status" value="1"/>
</dbReference>
<organism evidence="2 3">
    <name type="scientific">Candidatus Roizmanbacteria bacterium RIFCSPLOWO2_01_FULL_40_42</name>
    <dbReference type="NCBI Taxonomy" id="1802066"/>
    <lineage>
        <taxon>Bacteria</taxon>
        <taxon>Candidatus Roizmaniibacteriota</taxon>
    </lineage>
</organism>
<evidence type="ECO:0000313" key="2">
    <source>
        <dbReference type="EMBL" id="OGK49643.1"/>
    </source>
</evidence>
<dbReference type="SUPFAM" id="SSF54593">
    <property type="entry name" value="Glyoxalase/Bleomycin resistance protein/Dihydroxybiphenyl dioxygenase"/>
    <property type="match status" value="1"/>
</dbReference>
<evidence type="ECO:0000259" key="1">
    <source>
        <dbReference type="Pfam" id="PF06983"/>
    </source>
</evidence>
<dbReference type="Pfam" id="PF06983">
    <property type="entry name" value="3-dmu-9_3-mt"/>
    <property type="match status" value="1"/>
</dbReference>
<dbReference type="Proteomes" id="UP000178558">
    <property type="component" value="Unassembled WGS sequence"/>
</dbReference>
<name>A0A1F7J209_9BACT</name>